<dbReference type="RefSeq" id="WP_017041081.1">
    <property type="nucleotide sequence ID" value="NZ_AJYQ02000070.1"/>
</dbReference>
<evidence type="ECO:0000313" key="2">
    <source>
        <dbReference type="Proteomes" id="UP000094741"/>
    </source>
</evidence>
<organism evidence="1 2">
    <name type="scientific">Vibrio genomosp. F10 str. ZF-129</name>
    <dbReference type="NCBI Taxonomy" id="1187848"/>
    <lineage>
        <taxon>Bacteria</taxon>
        <taxon>Pseudomonadati</taxon>
        <taxon>Pseudomonadota</taxon>
        <taxon>Gammaproteobacteria</taxon>
        <taxon>Vibrionales</taxon>
        <taxon>Vibrionaceae</taxon>
        <taxon>Vibrio</taxon>
    </lineage>
</organism>
<gene>
    <name evidence="1" type="ORF">A1QO_19890</name>
</gene>
<comment type="caution">
    <text evidence="1">The sequence shown here is derived from an EMBL/GenBank/DDBJ whole genome shotgun (WGS) entry which is preliminary data.</text>
</comment>
<protein>
    <submittedName>
        <fullName evidence="1">Uncharacterized protein</fullName>
    </submittedName>
</protein>
<accession>A0A1E5BGQ0</accession>
<name>A0A1E5BGQ0_9VIBR</name>
<proteinExistence type="predicted"/>
<dbReference type="EMBL" id="AJYQ02000070">
    <property type="protein sequence ID" value="OEE35714.1"/>
    <property type="molecule type" value="Genomic_DNA"/>
</dbReference>
<evidence type="ECO:0000313" key="1">
    <source>
        <dbReference type="EMBL" id="OEE35714.1"/>
    </source>
</evidence>
<dbReference type="OrthoDB" id="8687189at2"/>
<reference evidence="1 2" key="1">
    <citation type="journal article" date="2012" name="Science">
        <title>Ecological populations of bacteria act as socially cohesive units of antibiotic production and resistance.</title>
        <authorList>
            <person name="Cordero O.X."/>
            <person name="Wildschutte H."/>
            <person name="Kirkup B."/>
            <person name="Proehl S."/>
            <person name="Ngo L."/>
            <person name="Hussain F."/>
            <person name="Le Roux F."/>
            <person name="Mincer T."/>
            <person name="Polz M.F."/>
        </authorList>
    </citation>
    <scope>NUCLEOTIDE SEQUENCE [LARGE SCALE GENOMIC DNA]</scope>
    <source>
        <strain evidence="1 2">ZF-129</strain>
    </source>
</reference>
<dbReference type="Proteomes" id="UP000094741">
    <property type="component" value="Unassembled WGS sequence"/>
</dbReference>
<dbReference type="AlphaFoldDB" id="A0A1E5BGQ0"/>
<sequence>MNLEVLEFLLDNENYIEEMAKGVGVDSNASVGIVKLLKANAGDLSILKGKQTFHYEKVIKPLLEGVQCEGPIGMIEDDEGNWDTSCVNGGIVDDESLYQSYLEEDFKCQICRYDAENMR</sequence>